<feature type="region of interest" description="Disordered" evidence="1">
    <location>
        <begin position="1"/>
        <end position="33"/>
    </location>
</feature>
<dbReference type="InterPro" id="IPR001138">
    <property type="entry name" value="Zn2Cys6_DnaBD"/>
</dbReference>
<protein>
    <recommendedName>
        <fullName evidence="2">Zn(2)-C6 fungal-type domain-containing protein</fullName>
    </recommendedName>
</protein>
<organism evidence="3 4">
    <name type="scientific">Maudiozyma humilis</name>
    <name type="common">Sour dough yeast</name>
    <name type="synonym">Kazachstania humilis</name>
    <dbReference type="NCBI Taxonomy" id="51915"/>
    <lineage>
        <taxon>Eukaryota</taxon>
        <taxon>Fungi</taxon>
        <taxon>Dikarya</taxon>
        <taxon>Ascomycota</taxon>
        <taxon>Saccharomycotina</taxon>
        <taxon>Saccharomycetes</taxon>
        <taxon>Saccharomycetales</taxon>
        <taxon>Saccharomycetaceae</taxon>
        <taxon>Maudiozyma</taxon>
    </lineage>
</organism>
<gene>
    <name evidence="3" type="ORF">DAKH74_006550</name>
</gene>
<proteinExistence type="predicted"/>
<feature type="compositionally biased region" description="Polar residues" evidence="1">
    <location>
        <begin position="383"/>
        <end position="409"/>
    </location>
</feature>
<dbReference type="Gene3D" id="4.10.240.10">
    <property type="entry name" value="Zn(2)-C6 fungal-type DNA-binding domain"/>
    <property type="match status" value="1"/>
</dbReference>
<dbReference type="GO" id="GO:0000981">
    <property type="term" value="F:DNA-binding transcription factor activity, RNA polymerase II-specific"/>
    <property type="evidence" value="ECO:0007669"/>
    <property type="project" value="InterPro"/>
</dbReference>
<name>A0AAV5RR85_MAUHU</name>
<dbReference type="Proteomes" id="UP001377567">
    <property type="component" value="Unassembled WGS sequence"/>
</dbReference>
<evidence type="ECO:0000313" key="4">
    <source>
        <dbReference type="Proteomes" id="UP001377567"/>
    </source>
</evidence>
<dbReference type="SMART" id="SM00066">
    <property type="entry name" value="GAL4"/>
    <property type="match status" value="1"/>
</dbReference>
<dbReference type="SUPFAM" id="SSF57701">
    <property type="entry name" value="Zn2/Cys6 DNA-binding domain"/>
    <property type="match status" value="1"/>
</dbReference>
<feature type="compositionally biased region" description="Polar residues" evidence="1">
    <location>
        <begin position="184"/>
        <end position="195"/>
    </location>
</feature>
<keyword evidence="4" id="KW-1185">Reference proteome</keyword>
<dbReference type="PROSITE" id="PS50048">
    <property type="entry name" value="ZN2_CY6_FUNGAL_2"/>
    <property type="match status" value="1"/>
</dbReference>
<sequence length="1023" mass="113485">MEPESLDNISMDSGYDYSSDNDPGRRNSASKRAPACAQCRRRKIGCDRLKPSCSSCLKFHKEKCLYPDVDPEAFNEYLMQPSPYPHMGRRPSNMDIYAQTAIAAGMNGMPTLADLEPYGSSNNNSTTSIPSIAPSATNKQSATFNVHPQQPAAAAAKNLQQGKMMQVIQPSTTPVTSSAPSSAGRTGSFSIAPNTTIPLQTMQTGPYMSAAQSMQQSHQQSKFRNSVKAENSHVMVKPHIQQQPIKIHKAQNTPVYEPPSIIPSNTSVEFVRTKATTTKRNHHGKHNAVIPKVSVSLEQIGAFNTWEHMMQLNKEMDRKSKTFTPRDELPVEFGVMKSSGKQKDIYLKEMQHLTERLMELQRQREASMPSNKVQKKHGKSARSALSQQSDSANGDSRTPSHSQTINSSQSTDILSIVNLHTRVSSFGKSELLIKDTPNSPFTINFLVNRDNFLTNYYSNLQTFIIMNYKNQLTQFKQKQFNEVNKRMGNAPEEKDLLRRLIEKLTKSLDDEDVVRPTLFMQYLGSVVNNTAGSFDVRNLRELIFGQFDKTYGTPGPANYLSEVAKFGTLLIILLYCVVINNVGSAPVIEVLKRKISYILDEVKSVTNRDVLIHNSSVLRLLTVRSFFHDMVEDFDELNDVDVDEEVYLVKWGGHRDDDESRDGNSGAALCYAVFRNYMNRHISKGALPSMLTFEELRESAEDQPFAAEAVSEIALWQAEVAILDQLESRGGTATGRPATSIRKLQEQLTELTEVYERVFKENVETQLNAVSKRVAFQTYHKMSLLLHYYIALQHEVVRAGGPFSREVSLVLRHAAALVELPHATHESRCLFAKTDLVVLELVSEILFSLGLRCKTAGAANAASEENPAGTASTANSGASVLQGRIARTLSKLSHTLTHAESRDARHNYTAGLSARLTLKLANYVSWLQLRRATELPHLPNAAAHLDSAETAALSAALHELSEALLREGAGAAEGEEESEAAAQWPAEYRRSLETLRTRATTAGNLYGLTGATFSALFEAAFQK</sequence>
<dbReference type="Pfam" id="PF00172">
    <property type="entry name" value="Zn_clus"/>
    <property type="match status" value="1"/>
</dbReference>
<dbReference type="PROSITE" id="PS00463">
    <property type="entry name" value="ZN2_CY6_FUNGAL_1"/>
    <property type="match status" value="1"/>
</dbReference>
<feature type="region of interest" description="Disordered" evidence="1">
    <location>
        <begin position="207"/>
        <end position="226"/>
    </location>
</feature>
<feature type="region of interest" description="Disordered" evidence="1">
    <location>
        <begin position="362"/>
        <end position="409"/>
    </location>
</feature>
<comment type="caution">
    <text evidence="3">The sequence shown here is derived from an EMBL/GenBank/DDBJ whole genome shotgun (WGS) entry which is preliminary data.</text>
</comment>
<evidence type="ECO:0000256" key="1">
    <source>
        <dbReference type="SAM" id="MobiDB-lite"/>
    </source>
</evidence>
<dbReference type="GO" id="GO:0008270">
    <property type="term" value="F:zinc ion binding"/>
    <property type="evidence" value="ECO:0007669"/>
    <property type="project" value="InterPro"/>
</dbReference>
<dbReference type="AlphaFoldDB" id="A0AAV5RR85"/>
<feature type="compositionally biased region" description="Low complexity" evidence="1">
    <location>
        <begin position="170"/>
        <end position="183"/>
    </location>
</feature>
<evidence type="ECO:0000259" key="2">
    <source>
        <dbReference type="PROSITE" id="PS50048"/>
    </source>
</evidence>
<feature type="compositionally biased region" description="Low complexity" evidence="1">
    <location>
        <begin position="208"/>
        <end position="220"/>
    </location>
</feature>
<feature type="compositionally biased region" description="Polar residues" evidence="1">
    <location>
        <begin position="7"/>
        <end position="21"/>
    </location>
</feature>
<dbReference type="InterPro" id="IPR036864">
    <property type="entry name" value="Zn2-C6_fun-type_DNA-bd_sf"/>
</dbReference>
<accession>A0AAV5RR85</accession>
<dbReference type="CDD" id="cd00067">
    <property type="entry name" value="GAL4"/>
    <property type="match status" value="1"/>
</dbReference>
<evidence type="ECO:0000313" key="3">
    <source>
        <dbReference type="EMBL" id="GMM54039.1"/>
    </source>
</evidence>
<feature type="domain" description="Zn(2)-C6 fungal-type" evidence="2">
    <location>
        <begin position="35"/>
        <end position="66"/>
    </location>
</feature>
<feature type="region of interest" description="Disordered" evidence="1">
    <location>
        <begin position="169"/>
        <end position="195"/>
    </location>
</feature>
<reference evidence="3 4" key="1">
    <citation type="journal article" date="2023" name="Elife">
        <title>Identification of key yeast species and microbe-microbe interactions impacting larval growth of Drosophila in the wild.</title>
        <authorList>
            <person name="Mure A."/>
            <person name="Sugiura Y."/>
            <person name="Maeda R."/>
            <person name="Honda K."/>
            <person name="Sakurai N."/>
            <person name="Takahashi Y."/>
            <person name="Watada M."/>
            <person name="Katoh T."/>
            <person name="Gotoh A."/>
            <person name="Gotoh Y."/>
            <person name="Taniguchi I."/>
            <person name="Nakamura K."/>
            <person name="Hayashi T."/>
            <person name="Katayama T."/>
            <person name="Uemura T."/>
            <person name="Hattori Y."/>
        </authorList>
    </citation>
    <scope>NUCLEOTIDE SEQUENCE [LARGE SCALE GENOMIC DNA]</scope>
    <source>
        <strain evidence="3 4">KH-74</strain>
    </source>
</reference>
<dbReference type="EMBL" id="BTGD01000001">
    <property type="protein sequence ID" value="GMM54039.1"/>
    <property type="molecule type" value="Genomic_DNA"/>
</dbReference>